<comment type="caution">
    <text evidence="1">The sequence shown here is derived from an EMBL/GenBank/DDBJ whole genome shotgun (WGS) entry which is preliminary data.</text>
</comment>
<name>A0AAV5A5U8_9AGAM</name>
<proteinExistence type="predicted"/>
<accession>A0AAV5A5U8</accession>
<dbReference type="EMBL" id="BPWL01000004">
    <property type="protein sequence ID" value="GJJ09977.1"/>
    <property type="molecule type" value="Genomic_DNA"/>
</dbReference>
<reference evidence="1" key="1">
    <citation type="submission" date="2021-10" db="EMBL/GenBank/DDBJ databases">
        <title>De novo Genome Assembly of Clathrus columnatus (Basidiomycota, Fungi) Using Illumina and Nanopore Sequence Data.</title>
        <authorList>
            <person name="Ogiso-Tanaka E."/>
            <person name="Itagaki H."/>
            <person name="Hosoya T."/>
            <person name="Hosaka K."/>
        </authorList>
    </citation>
    <scope>NUCLEOTIDE SEQUENCE</scope>
    <source>
        <strain evidence="1">MO-923</strain>
    </source>
</reference>
<keyword evidence="2" id="KW-1185">Reference proteome</keyword>
<protein>
    <submittedName>
        <fullName evidence="1">Uncharacterized protein</fullName>
    </submittedName>
</protein>
<organism evidence="1 2">
    <name type="scientific">Clathrus columnatus</name>
    <dbReference type="NCBI Taxonomy" id="1419009"/>
    <lineage>
        <taxon>Eukaryota</taxon>
        <taxon>Fungi</taxon>
        <taxon>Dikarya</taxon>
        <taxon>Basidiomycota</taxon>
        <taxon>Agaricomycotina</taxon>
        <taxon>Agaricomycetes</taxon>
        <taxon>Phallomycetidae</taxon>
        <taxon>Phallales</taxon>
        <taxon>Clathraceae</taxon>
        <taxon>Clathrus</taxon>
    </lineage>
</organism>
<dbReference type="AlphaFoldDB" id="A0AAV5A5U8"/>
<gene>
    <name evidence="1" type="ORF">Clacol_004202</name>
</gene>
<evidence type="ECO:0000313" key="2">
    <source>
        <dbReference type="Proteomes" id="UP001050691"/>
    </source>
</evidence>
<evidence type="ECO:0000313" key="1">
    <source>
        <dbReference type="EMBL" id="GJJ09977.1"/>
    </source>
</evidence>
<sequence>MSSSAFDLVCVKANLELCLKGRDSKNGDHKNSNQWLVNWKDWSDESISATVRRWKKAGCIQSDKQLHFTAYVEILHHAVFGHSGTPNVSQLDMWLQTPVAPVNLFHGKTDQEYIHDMSPLNNPAQFFVEPVYVISPVFDQYLGPDKCHVPGCTGTIMKRGFTAPRNVYGISSNIKAIGMEYSCLEYKVFGNMSCDRFWNNIEPWKCGNVPYFQDRSAATRDLYKLVCELRPRLSIGEITEHICQLHLQYDCELESRWLSSALFEKQKHPDHEVKVFPTSVLEISTGVSRKINSAPTASFTREICEFFIECQCREESSQYMRTLSGLSISLDSTIKIAKKANVYITESDENGKRKMHTVNAFEGGLLTGVNEDKELVICEFLGLSLYSEMNPPIFEFAECCDALGISFQTQGKICVDRCCDFRKTLQSALPGIPVFQDLAHLKMRIMDTVSKKSIHRDSLSKEISDALIEKYSSKKGSPPLYWLKEAQASRLKSVWDKYSRFENVWTVDSEGAFFRQIGHVANGCLQNNDPDWMSTMAINENWHKWLNRLSIGSHPRLNYIKSSSSRKAQEHFHISVSKSFPFEYLILKSPLRDELSNKVRILDDRTTLANAGASASLLISQSTIPTTILPENLSGQDILNTVEPLALTTPLSTSHKCLSEPVIHTPPLLNFSPASLVQSPCLLNELVAINLPEIFEAAVSEEVDAGINRPEGTKFSSPLNGLVASHSLSLPPVTAGSLQAIATGCTLFYFQPIWDCPILL</sequence>
<dbReference type="Proteomes" id="UP001050691">
    <property type="component" value="Unassembled WGS sequence"/>
</dbReference>